<organism evidence="1 2">
    <name type="scientific">Gellertiella hungarica</name>
    <dbReference type="NCBI Taxonomy" id="1572859"/>
    <lineage>
        <taxon>Bacteria</taxon>
        <taxon>Pseudomonadati</taxon>
        <taxon>Pseudomonadota</taxon>
        <taxon>Alphaproteobacteria</taxon>
        <taxon>Hyphomicrobiales</taxon>
        <taxon>Rhizobiaceae</taxon>
        <taxon>Gellertiella</taxon>
    </lineage>
</organism>
<dbReference type="Proteomes" id="UP000528286">
    <property type="component" value="Unassembled WGS sequence"/>
</dbReference>
<accession>A0A7W6J5W0</accession>
<gene>
    <name evidence="1" type="ORF">GGR23_002557</name>
</gene>
<dbReference type="Gene3D" id="3.20.20.80">
    <property type="entry name" value="Glycosidases"/>
    <property type="match status" value="1"/>
</dbReference>
<dbReference type="GO" id="GO:0005992">
    <property type="term" value="P:trehalose biosynthetic process"/>
    <property type="evidence" value="ECO:0007669"/>
    <property type="project" value="TreeGrafter"/>
</dbReference>
<sequence length="298" mass="33485">MARDRLPSLEKMPLVEPQTEWMIFQALAGAWPSGEAPPSRDVCTALLERLQQFLQKAAREAKLASNWNAINADYEAALGDYASSLLDPLNDAFRRDFHETLKPFIRAGEMNALTQAILKLTAPGIPDIYQGSEQQDFSFVDPDNRRLPDFDRLSGDLPEESLDEALDLDPRELQTGRLKQKVIARLLHLRRHFPSLFLKGDYRPLAVEGENRSHLLAFLRRHEGRSLIVAVPLKTLCLERGERCNPGEGRTRVVLPEDMLAHGFTDLFTGRDLNFPDRDENVSGFAAAGYSLMFGAGN</sequence>
<evidence type="ECO:0000313" key="1">
    <source>
        <dbReference type="EMBL" id="MBB4065356.1"/>
    </source>
</evidence>
<dbReference type="PANTHER" id="PTHR10357:SF216">
    <property type="entry name" value="MALTOOLIGOSYL TREHALOSE SYNTHASE-RELATED"/>
    <property type="match status" value="1"/>
</dbReference>
<dbReference type="SUPFAM" id="SSF51445">
    <property type="entry name" value="(Trans)glycosidases"/>
    <property type="match status" value="1"/>
</dbReference>
<dbReference type="EMBL" id="JACIEZ010000004">
    <property type="protein sequence ID" value="MBB4065356.1"/>
    <property type="molecule type" value="Genomic_DNA"/>
</dbReference>
<name>A0A7W6J5W0_9HYPH</name>
<evidence type="ECO:0000313" key="2">
    <source>
        <dbReference type="Proteomes" id="UP000528286"/>
    </source>
</evidence>
<dbReference type="GO" id="GO:0047470">
    <property type="term" value="F:(1,4)-alpha-D-glucan 1-alpha-D-glucosylmutase activity"/>
    <property type="evidence" value="ECO:0007669"/>
    <property type="project" value="TreeGrafter"/>
</dbReference>
<reference evidence="1 2" key="1">
    <citation type="submission" date="2020-08" db="EMBL/GenBank/DDBJ databases">
        <title>Genomic Encyclopedia of Type Strains, Phase IV (KMG-IV): sequencing the most valuable type-strain genomes for metagenomic binning, comparative biology and taxonomic classification.</title>
        <authorList>
            <person name="Goeker M."/>
        </authorList>
    </citation>
    <scope>NUCLEOTIDE SEQUENCE [LARGE SCALE GENOMIC DNA]</scope>
    <source>
        <strain evidence="1 2">DSM 29853</strain>
    </source>
</reference>
<dbReference type="GO" id="GO:0030980">
    <property type="term" value="P:alpha-glucan catabolic process"/>
    <property type="evidence" value="ECO:0007669"/>
    <property type="project" value="TreeGrafter"/>
</dbReference>
<dbReference type="AlphaFoldDB" id="A0A7W6J5W0"/>
<proteinExistence type="predicted"/>
<comment type="caution">
    <text evidence="1">The sequence shown here is derived from an EMBL/GenBank/DDBJ whole genome shotgun (WGS) entry which is preliminary data.</text>
</comment>
<dbReference type="PANTHER" id="PTHR10357">
    <property type="entry name" value="ALPHA-AMYLASE FAMILY MEMBER"/>
    <property type="match status" value="1"/>
</dbReference>
<dbReference type="InterPro" id="IPR017853">
    <property type="entry name" value="GH"/>
</dbReference>
<dbReference type="RefSeq" id="WP_183366777.1">
    <property type="nucleotide sequence ID" value="NZ_JACIEZ010000004.1"/>
</dbReference>
<keyword evidence="2" id="KW-1185">Reference proteome</keyword>
<protein>
    <submittedName>
        <fullName evidence="1">Maltooligosyltrehalose synthase</fullName>
    </submittedName>
</protein>